<sequence>MCSYTSARVRFRDCRQDEPHVFEKRYYQRCDTAKATGAYCTDATFDSNLGVFGDTTRRGPCKRCRDSAISVDTVVEAASLD</sequence>
<protein>
    <submittedName>
        <fullName evidence="1">Uncharacterized protein</fullName>
    </submittedName>
</protein>
<evidence type="ECO:0000313" key="1">
    <source>
        <dbReference type="EMBL" id="KAE8371117.1"/>
    </source>
</evidence>
<proteinExistence type="predicted"/>
<evidence type="ECO:0000313" key="2">
    <source>
        <dbReference type="Proteomes" id="UP000326198"/>
    </source>
</evidence>
<dbReference type="AlphaFoldDB" id="A0A5N7AMM2"/>
<dbReference type="OrthoDB" id="4947996at2759"/>
<gene>
    <name evidence="1" type="ORF">BDV26DRAFT_299087</name>
</gene>
<keyword evidence="2" id="KW-1185">Reference proteome</keyword>
<organism evidence="1 2">
    <name type="scientific">Aspergillus bertholletiae</name>
    <dbReference type="NCBI Taxonomy" id="1226010"/>
    <lineage>
        <taxon>Eukaryota</taxon>
        <taxon>Fungi</taxon>
        <taxon>Dikarya</taxon>
        <taxon>Ascomycota</taxon>
        <taxon>Pezizomycotina</taxon>
        <taxon>Eurotiomycetes</taxon>
        <taxon>Eurotiomycetidae</taxon>
        <taxon>Eurotiales</taxon>
        <taxon>Aspergillaceae</taxon>
        <taxon>Aspergillus</taxon>
        <taxon>Aspergillus subgen. Circumdati</taxon>
    </lineage>
</organism>
<accession>A0A5N7AMM2</accession>
<dbReference type="EMBL" id="ML736475">
    <property type="protein sequence ID" value="KAE8371117.1"/>
    <property type="molecule type" value="Genomic_DNA"/>
</dbReference>
<reference evidence="1 2" key="1">
    <citation type="submission" date="2019-04" db="EMBL/GenBank/DDBJ databases">
        <title>Friends and foes A comparative genomics studyof 23 Aspergillus species from section Flavi.</title>
        <authorList>
            <consortium name="DOE Joint Genome Institute"/>
            <person name="Kjaerbolling I."/>
            <person name="Vesth T."/>
            <person name="Frisvad J.C."/>
            <person name="Nybo J.L."/>
            <person name="Theobald S."/>
            <person name="Kildgaard S."/>
            <person name="Isbrandt T."/>
            <person name="Kuo A."/>
            <person name="Sato A."/>
            <person name="Lyhne E.K."/>
            <person name="Kogle M.E."/>
            <person name="Wiebenga A."/>
            <person name="Kun R.S."/>
            <person name="Lubbers R.J."/>
            <person name="Makela M.R."/>
            <person name="Barry K."/>
            <person name="Chovatia M."/>
            <person name="Clum A."/>
            <person name="Daum C."/>
            <person name="Haridas S."/>
            <person name="He G."/>
            <person name="LaButti K."/>
            <person name="Lipzen A."/>
            <person name="Mondo S."/>
            <person name="Riley R."/>
            <person name="Salamov A."/>
            <person name="Simmons B.A."/>
            <person name="Magnuson J.K."/>
            <person name="Henrissat B."/>
            <person name="Mortensen U.H."/>
            <person name="Larsen T.O."/>
            <person name="Devries R.P."/>
            <person name="Grigoriev I.V."/>
            <person name="Machida M."/>
            <person name="Baker S.E."/>
            <person name="Andersen M.R."/>
        </authorList>
    </citation>
    <scope>NUCLEOTIDE SEQUENCE [LARGE SCALE GENOMIC DNA]</scope>
    <source>
        <strain evidence="1 2">IBT 29228</strain>
    </source>
</reference>
<name>A0A5N7AMM2_9EURO</name>
<dbReference type="Proteomes" id="UP000326198">
    <property type="component" value="Unassembled WGS sequence"/>
</dbReference>